<reference evidence="1" key="2">
    <citation type="submission" date="2023-06" db="EMBL/GenBank/DDBJ databases">
        <authorList>
            <consortium name="Lawrence Berkeley National Laboratory"/>
            <person name="Haridas S."/>
            <person name="Hensen N."/>
            <person name="Bonometti L."/>
            <person name="Westerberg I."/>
            <person name="Brannstrom I.O."/>
            <person name="Guillou S."/>
            <person name="Cros-Aarteil S."/>
            <person name="Calhoun S."/>
            <person name="Kuo A."/>
            <person name="Mondo S."/>
            <person name="Pangilinan J."/>
            <person name="Riley R."/>
            <person name="Labutti K."/>
            <person name="Andreopoulos B."/>
            <person name="Lipzen A."/>
            <person name="Chen C."/>
            <person name="Yanf M."/>
            <person name="Daum C."/>
            <person name="Ng V."/>
            <person name="Clum A."/>
            <person name="Steindorff A."/>
            <person name="Ohm R."/>
            <person name="Martin F."/>
            <person name="Silar P."/>
            <person name="Natvig D."/>
            <person name="Lalanne C."/>
            <person name="Gautier V."/>
            <person name="Ament-Velasquez S.L."/>
            <person name="Kruys A."/>
            <person name="Hutchinson M.I."/>
            <person name="Powell A.J."/>
            <person name="Barry K."/>
            <person name="Miller A.N."/>
            <person name="Grigoriev I.V."/>
            <person name="Debuchy R."/>
            <person name="Gladieux P."/>
            <person name="Thoren M.H."/>
            <person name="Johannesson H."/>
        </authorList>
    </citation>
    <scope>NUCLEOTIDE SEQUENCE</scope>
    <source>
        <strain evidence="1">CBS 560.94</strain>
    </source>
</reference>
<reference evidence="1" key="1">
    <citation type="journal article" date="2023" name="Mol. Phylogenet. Evol.">
        <title>Genome-scale phylogeny and comparative genomics of the fungal order Sordariales.</title>
        <authorList>
            <person name="Hensen N."/>
            <person name="Bonometti L."/>
            <person name="Westerberg I."/>
            <person name="Brannstrom I.O."/>
            <person name="Guillou S."/>
            <person name="Cros-Aarteil S."/>
            <person name="Calhoun S."/>
            <person name="Haridas S."/>
            <person name="Kuo A."/>
            <person name="Mondo S."/>
            <person name="Pangilinan J."/>
            <person name="Riley R."/>
            <person name="LaButti K."/>
            <person name="Andreopoulos B."/>
            <person name="Lipzen A."/>
            <person name="Chen C."/>
            <person name="Yan M."/>
            <person name="Daum C."/>
            <person name="Ng V."/>
            <person name="Clum A."/>
            <person name="Steindorff A."/>
            <person name="Ohm R.A."/>
            <person name="Martin F."/>
            <person name="Silar P."/>
            <person name="Natvig D.O."/>
            <person name="Lalanne C."/>
            <person name="Gautier V."/>
            <person name="Ament-Velasquez S.L."/>
            <person name="Kruys A."/>
            <person name="Hutchinson M.I."/>
            <person name="Powell A.J."/>
            <person name="Barry K."/>
            <person name="Miller A.N."/>
            <person name="Grigoriev I.V."/>
            <person name="Debuchy R."/>
            <person name="Gladieux P."/>
            <person name="Hiltunen Thoren M."/>
            <person name="Johannesson H."/>
        </authorList>
    </citation>
    <scope>NUCLEOTIDE SEQUENCE</scope>
    <source>
        <strain evidence="1">CBS 560.94</strain>
    </source>
</reference>
<accession>A0AAE0MSI2</accession>
<organism evidence="1 2">
    <name type="scientific">Neurospora tetraspora</name>
    <dbReference type="NCBI Taxonomy" id="94610"/>
    <lineage>
        <taxon>Eukaryota</taxon>
        <taxon>Fungi</taxon>
        <taxon>Dikarya</taxon>
        <taxon>Ascomycota</taxon>
        <taxon>Pezizomycotina</taxon>
        <taxon>Sordariomycetes</taxon>
        <taxon>Sordariomycetidae</taxon>
        <taxon>Sordariales</taxon>
        <taxon>Sordariaceae</taxon>
        <taxon>Neurospora</taxon>
    </lineage>
</organism>
<evidence type="ECO:0000313" key="1">
    <source>
        <dbReference type="EMBL" id="KAK3344647.1"/>
    </source>
</evidence>
<dbReference type="AlphaFoldDB" id="A0AAE0MSI2"/>
<dbReference type="Proteomes" id="UP001278500">
    <property type="component" value="Unassembled WGS sequence"/>
</dbReference>
<dbReference type="EMBL" id="JAUEPP010000004">
    <property type="protein sequence ID" value="KAK3344647.1"/>
    <property type="molecule type" value="Genomic_DNA"/>
</dbReference>
<evidence type="ECO:0000313" key="2">
    <source>
        <dbReference type="Proteomes" id="UP001278500"/>
    </source>
</evidence>
<gene>
    <name evidence="1" type="ORF">B0H65DRAFT_181708</name>
</gene>
<sequence length="150" mass="17235">MAKTTLESDTSPCHHMRYDLFAFLFAFWIMVPGEPRRDAMFLFLFLDLMLTLEGSKKLSWDVMVHVAVDSFINHQTLGRQLGDDEMSNKLFREPEQSKVVPVFQKPAICRGTQRIGEILDIKPATRLPWPFSLAAGWKYGSKQRRGAESL</sequence>
<dbReference type="RefSeq" id="XP_062681260.1">
    <property type="nucleotide sequence ID" value="XM_062821516.1"/>
</dbReference>
<name>A0AAE0MSI2_9PEZI</name>
<protein>
    <submittedName>
        <fullName evidence="1">Uncharacterized protein</fullName>
    </submittedName>
</protein>
<proteinExistence type="predicted"/>
<keyword evidence="2" id="KW-1185">Reference proteome</keyword>
<dbReference type="GeneID" id="87858670"/>
<comment type="caution">
    <text evidence="1">The sequence shown here is derived from an EMBL/GenBank/DDBJ whole genome shotgun (WGS) entry which is preliminary data.</text>
</comment>